<dbReference type="InterPro" id="IPR011856">
    <property type="entry name" value="tRNA_endonuc-like_dom_sf"/>
</dbReference>
<dbReference type="Proteomes" id="UP000262969">
    <property type="component" value="Unassembled WGS sequence"/>
</dbReference>
<evidence type="ECO:0000313" key="3">
    <source>
        <dbReference type="Proteomes" id="UP000262969"/>
    </source>
</evidence>
<name>A0A3D2X3C0_9FIRM</name>
<dbReference type="InterPro" id="IPR011335">
    <property type="entry name" value="Restrct_endonuc-II-like"/>
</dbReference>
<comment type="caution">
    <text evidence="2">The sequence shown here is derived from an EMBL/GenBank/DDBJ whole genome shotgun (WGS) entry which is preliminary data.</text>
</comment>
<gene>
    <name evidence="2" type="ORF">DHW61_02035</name>
</gene>
<reference evidence="2 3" key="1">
    <citation type="journal article" date="2018" name="Nat. Biotechnol.">
        <title>A standardized bacterial taxonomy based on genome phylogeny substantially revises the tree of life.</title>
        <authorList>
            <person name="Parks D.H."/>
            <person name="Chuvochina M."/>
            <person name="Waite D.W."/>
            <person name="Rinke C."/>
            <person name="Skarshewski A."/>
            <person name="Chaumeil P.A."/>
            <person name="Hugenholtz P."/>
        </authorList>
    </citation>
    <scope>NUCLEOTIDE SEQUENCE [LARGE SCALE GENOMIC DNA]</scope>
    <source>
        <strain evidence="2">UBA11728</strain>
    </source>
</reference>
<organism evidence="2 3">
    <name type="scientific">Lachnoclostridium phytofermentans</name>
    <dbReference type="NCBI Taxonomy" id="66219"/>
    <lineage>
        <taxon>Bacteria</taxon>
        <taxon>Bacillati</taxon>
        <taxon>Bacillota</taxon>
        <taxon>Clostridia</taxon>
        <taxon>Lachnospirales</taxon>
        <taxon>Lachnospiraceae</taxon>
    </lineage>
</organism>
<dbReference type="AlphaFoldDB" id="A0A3D2X3C0"/>
<dbReference type="Pfam" id="PF08722">
    <property type="entry name" value="Tn7_TnsA-like_N"/>
    <property type="match status" value="1"/>
</dbReference>
<dbReference type="InterPro" id="IPR014833">
    <property type="entry name" value="TnsA_N"/>
</dbReference>
<evidence type="ECO:0000259" key="1">
    <source>
        <dbReference type="Pfam" id="PF08722"/>
    </source>
</evidence>
<dbReference type="GO" id="GO:0003676">
    <property type="term" value="F:nucleic acid binding"/>
    <property type="evidence" value="ECO:0007669"/>
    <property type="project" value="InterPro"/>
</dbReference>
<evidence type="ECO:0000313" key="2">
    <source>
        <dbReference type="EMBL" id="HCL01187.1"/>
    </source>
</evidence>
<dbReference type="CDD" id="cd22362">
    <property type="entry name" value="TnsA_endonuclease-like"/>
    <property type="match status" value="1"/>
</dbReference>
<accession>A0A3D2X3C0</accession>
<dbReference type="Gene3D" id="3.40.1350.10">
    <property type="match status" value="1"/>
</dbReference>
<feature type="domain" description="TnsA endonuclease N-terminal" evidence="1">
    <location>
        <begin position="69"/>
        <end position="166"/>
    </location>
</feature>
<proteinExistence type="predicted"/>
<dbReference type="SUPFAM" id="SSF52980">
    <property type="entry name" value="Restriction endonuclease-like"/>
    <property type="match status" value="1"/>
</dbReference>
<protein>
    <recommendedName>
        <fullName evidence="1">TnsA endonuclease N-terminal domain-containing protein</fullName>
    </recommendedName>
</protein>
<sequence>MGKRLITKLKKGIGSIDLHCPQQYIPWIKTSEFKHSLGTRYTIKDLKNGRLIHLMSGLEKDYYLISRWNDNVVEIFEQYPLLPISDTKRICSELGIRHPFNTKDKIFNVFTTDFLMLVKDDDNKFKWIARSVKPKCELSNKRTLEKLYVESAYWAKMDIEFVVVTEESIDRNMADNIERIRAGFYYDCEPSDEIERIKFLIAQKKIIVDMGIELSFEKIRNEYLGRVDYE</sequence>
<dbReference type="EMBL" id="DPVV01000074">
    <property type="protein sequence ID" value="HCL01187.1"/>
    <property type="molecule type" value="Genomic_DNA"/>
</dbReference>